<accession>A0A0K1PGH7</accession>
<keyword evidence="2" id="KW-0378">Hydrolase</keyword>
<dbReference type="RefSeq" id="WP_050727604.1">
    <property type="nucleotide sequence ID" value="NZ_CP012332.1"/>
</dbReference>
<dbReference type="OrthoDB" id="9781927at2"/>
<dbReference type="EMBL" id="CP012332">
    <property type="protein sequence ID" value="AKU92612.1"/>
    <property type="molecule type" value="Genomic_DNA"/>
</dbReference>
<dbReference type="AlphaFoldDB" id="A0A0K1PGH7"/>
<dbReference type="Proteomes" id="UP000055590">
    <property type="component" value="Chromosome"/>
</dbReference>
<dbReference type="PANTHER" id="PTHR40031:SF1">
    <property type="entry name" value="MEMBRANE-BOUND METAL-DEPENDENT HYDROLASE"/>
    <property type="match status" value="1"/>
</dbReference>
<keyword evidence="1" id="KW-1133">Transmembrane helix</keyword>
<dbReference type="GO" id="GO:0016787">
    <property type="term" value="F:hydrolase activity"/>
    <property type="evidence" value="ECO:0007669"/>
    <property type="project" value="UniProtKB-KW"/>
</dbReference>
<feature type="transmembrane region" description="Helical" evidence="1">
    <location>
        <begin position="97"/>
        <end position="117"/>
    </location>
</feature>
<dbReference type="InterPro" id="IPR053170">
    <property type="entry name" value="Transcription_regulator"/>
</dbReference>
<feature type="transmembrane region" description="Helical" evidence="1">
    <location>
        <begin position="69"/>
        <end position="90"/>
    </location>
</feature>
<protein>
    <submittedName>
        <fullName evidence="2">Membrane-bound metal-dependent hydrolase</fullName>
    </submittedName>
</protein>
<evidence type="ECO:0000313" key="2">
    <source>
        <dbReference type="EMBL" id="AKU92612.1"/>
    </source>
</evidence>
<dbReference type="KEGG" id="vin:AKJ08_2999"/>
<keyword evidence="1" id="KW-0812">Transmembrane</keyword>
<dbReference type="PATRIC" id="fig|1391653.3.peg.3124"/>
<dbReference type="Pfam" id="PF04307">
    <property type="entry name" value="YdjM"/>
    <property type="match status" value="1"/>
</dbReference>
<organism evidence="2 3">
    <name type="scientific">Vulgatibacter incomptus</name>
    <dbReference type="NCBI Taxonomy" id="1391653"/>
    <lineage>
        <taxon>Bacteria</taxon>
        <taxon>Pseudomonadati</taxon>
        <taxon>Myxococcota</taxon>
        <taxon>Myxococcia</taxon>
        <taxon>Myxococcales</taxon>
        <taxon>Cystobacterineae</taxon>
        <taxon>Vulgatibacteraceae</taxon>
        <taxon>Vulgatibacter</taxon>
    </lineage>
</organism>
<keyword evidence="3" id="KW-1185">Reference proteome</keyword>
<keyword evidence="1" id="KW-0472">Membrane</keyword>
<reference evidence="2 3" key="1">
    <citation type="submission" date="2015-08" db="EMBL/GenBank/DDBJ databases">
        <authorList>
            <person name="Babu N.S."/>
            <person name="Beckwith C.J."/>
            <person name="Beseler K.G."/>
            <person name="Brison A."/>
            <person name="Carone J.V."/>
            <person name="Caskin T.P."/>
            <person name="Diamond M."/>
            <person name="Durham M.E."/>
            <person name="Foxe J.M."/>
            <person name="Go M."/>
            <person name="Henderson B.A."/>
            <person name="Jones I.B."/>
            <person name="McGettigan J.A."/>
            <person name="Micheletti S.J."/>
            <person name="Nasrallah M.E."/>
            <person name="Ortiz D."/>
            <person name="Piller C.R."/>
            <person name="Privatt S.R."/>
            <person name="Schneider S.L."/>
            <person name="Sharp S."/>
            <person name="Smith T.C."/>
            <person name="Stanton J.D."/>
            <person name="Ullery H.E."/>
            <person name="Wilson R.J."/>
            <person name="Serrano M.G."/>
            <person name="Buck G."/>
            <person name="Lee V."/>
            <person name="Wang Y."/>
            <person name="Carvalho R."/>
            <person name="Voegtly L."/>
            <person name="Shi R."/>
            <person name="Duckworth R."/>
            <person name="Johnson A."/>
            <person name="Loviza R."/>
            <person name="Walstead R."/>
            <person name="Shah Z."/>
            <person name="Kiflezghi M."/>
            <person name="Wade K."/>
            <person name="Ball S.L."/>
            <person name="Bradley K.W."/>
            <person name="Asai D.J."/>
            <person name="Bowman C.A."/>
            <person name="Russell D.A."/>
            <person name="Pope W.H."/>
            <person name="Jacobs-Sera D."/>
            <person name="Hendrix R.W."/>
            <person name="Hatfull G.F."/>
        </authorList>
    </citation>
    <scope>NUCLEOTIDE SEQUENCE [LARGE SCALE GENOMIC DNA]</scope>
    <source>
        <strain evidence="2 3">DSM 27710</strain>
    </source>
</reference>
<feature type="transmembrane region" description="Helical" evidence="1">
    <location>
        <begin position="137"/>
        <end position="158"/>
    </location>
</feature>
<dbReference type="PANTHER" id="PTHR40031">
    <property type="entry name" value="HYPOTHETICAL MEMBRANE SPANNING PROTEIN"/>
    <property type="match status" value="1"/>
</dbReference>
<evidence type="ECO:0000256" key="1">
    <source>
        <dbReference type="SAM" id="Phobius"/>
    </source>
</evidence>
<gene>
    <name evidence="2" type="ORF">AKJ08_2999</name>
</gene>
<name>A0A0K1PGH7_9BACT</name>
<dbReference type="InterPro" id="IPR007404">
    <property type="entry name" value="YdjM-like"/>
</dbReference>
<proteinExistence type="predicted"/>
<sequence length="330" mass="35402">MDNLTHGLLGLAIGALRRPDGGPGTGRPFSATDKAVLCASLVAAELPDLDTLLPAANEAMHALHAHRGISHAIVVTPLWALVATGLACALFRGARALPTFGFALGAVLFAHLAPDLWTGWGTRALLPFTDARLHWDLTGVVDPLVTLPLLAGLIFAWVKRASWRKALTIGLAVSCAYLGFRGISREIVKGRLEAAYPTASRIEVFPSLLSAHRWRWVAEVPEGYEAGVAQLFGAVESQRRIPMSPPLPADLGANEAVREALAWARLPTVSVEPLEDGGHQVRIADLRYHLGGEPTLSIVVDVDREGATRDARLDRGGTSAEIVERWKSSR</sequence>
<evidence type="ECO:0000313" key="3">
    <source>
        <dbReference type="Proteomes" id="UP000055590"/>
    </source>
</evidence>
<dbReference type="STRING" id="1391653.AKJ08_2999"/>